<dbReference type="STRING" id="1121485.GCA_000426485_01586"/>
<feature type="chain" id="PRO_5021218728" description="C1q domain-containing protein" evidence="1">
    <location>
        <begin position="21"/>
        <end position="289"/>
    </location>
</feature>
<keyword evidence="1" id="KW-0732">Signal</keyword>
<evidence type="ECO:0000313" key="3">
    <source>
        <dbReference type="Proteomes" id="UP000297861"/>
    </source>
</evidence>
<evidence type="ECO:0000256" key="1">
    <source>
        <dbReference type="SAM" id="SignalP"/>
    </source>
</evidence>
<dbReference type="AlphaFoldDB" id="A0A4Y8KUL8"/>
<dbReference type="EMBL" id="SOML01000015">
    <property type="protein sequence ID" value="TFD92961.1"/>
    <property type="molecule type" value="Genomic_DNA"/>
</dbReference>
<accession>A0A4Y8KUL8</accession>
<organism evidence="2 3">
    <name type="scientific">Dysgonomonas capnocytophagoides</name>
    <dbReference type="NCBI Taxonomy" id="45254"/>
    <lineage>
        <taxon>Bacteria</taxon>
        <taxon>Pseudomonadati</taxon>
        <taxon>Bacteroidota</taxon>
        <taxon>Bacteroidia</taxon>
        <taxon>Bacteroidales</taxon>
        <taxon>Dysgonomonadaceae</taxon>
        <taxon>Dysgonomonas</taxon>
    </lineage>
</organism>
<dbReference type="OrthoDB" id="997384at2"/>
<keyword evidence="3" id="KW-1185">Reference proteome</keyword>
<dbReference type="Proteomes" id="UP000297861">
    <property type="component" value="Unassembled WGS sequence"/>
</dbReference>
<dbReference type="RefSeq" id="WP_134437409.1">
    <property type="nucleotide sequence ID" value="NZ_SOML01000015.1"/>
</dbReference>
<proteinExistence type="predicted"/>
<sequence>MKKKILLLMGGFSIGILLHAQVGINTQNPQGIFHIDYLDNSTSNTNLLDDFIVINDGSGGVSAALGAQPSTNASLSLNDPNQGFLPNRVNLTSITDQTTVPNPQGGMLVYNTGRNGIFPNNVIPGIYTYNGSKWVRMQTNSYTGLREKILLKTDLALQAANAASASESSTLDFGDIIIKEDGGYAFSLNLDIAATSGTELGGNASNTILRPQIYLFIYKKSDGETSFTKVDVAELNTPIYRGTTRITASIILGCTAYAGDQIQIRVGCTTSYTTGKLNKTYTFTSYWKV</sequence>
<evidence type="ECO:0008006" key="4">
    <source>
        <dbReference type="Google" id="ProtNLM"/>
    </source>
</evidence>
<gene>
    <name evidence="2" type="ORF">E2605_17760</name>
</gene>
<comment type="caution">
    <text evidence="2">The sequence shown here is derived from an EMBL/GenBank/DDBJ whole genome shotgun (WGS) entry which is preliminary data.</text>
</comment>
<feature type="signal peptide" evidence="1">
    <location>
        <begin position="1"/>
        <end position="20"/>
    </location>
</feature>
<name>A0A4Y8KUL8_9BACT</name>
<reference evidence="2 3" key="1">
    <citation type="submission" date="2019-03" db="EMBL/GenBank/DDBJ databases">
        <title>San Antonio Military Medical Center submission to MRSN (WRAIR), pending publication.</title>
        <authorList>
            <person name="Blyth D.M."/>
            <person name="Mccarthy S.L."/>
            <person name="Schall S.E."/>
            <person name="Stam J.A."/>
            <person name="Ong A.C."/>
            <person name="Mcgann P.T."/>
        </authorList>
    </citation>
    <scope>NUCLEOTIDE SEQUENCE [LARGE SCALE GENOMIC DNA]</scope>
    <source>
        <strain evidence="2 3">MRSN571793</strain>
    </source>
</reference>
<evidence type="ECO:0000313" key="2">
    <source>
        <dbReference type="EMBL" id="TFD92961.1"/>
    </source>
</evidence>
<protein>
    <recommendedName>
        <fullName evidence="4">C1q domain-containing protein</fullName>
    </recommendedName>
</protein>